<dbReference type="PANTHER" id="PTHR43861">
    <property type="entry name" value="TRANS-ACONITATE 2-METHYLTRANSFERASE-RELATED"/>
    <property type="match status" value="1"/>
</dbReference>
<protein>
    <submittedName>
        <fullName evidence="1">Bifunctional 3-demethylubiquinone-9 3-methyltransferase/ 2-octaprenyl-6-hydroxy phenol methylase</fullName>
    </submittedName>
</protein>
<sequence length="216" mass="23947">MRLLTALNDFNAAHPWSHNDAFVGFVLKHARAARSRRGTTAVDVGCGTGNMVERLAGVFPNVVGVEPDAETRAIAARRFRDSNTVRIVQRRFGEESHQQYDLILFVASLHHMPLGATLRQARTALRPGGRILIVGVARESPADRLRSLTSLALNPLVGLIRHPTRAAQPPASMRAPTVEATESFDDIRAVASQVLPGVRMRRRLFWRYTASWVAPW</sequence>
<proteinExistence type="predicted"/>
<dbReference type="GO" id="GO:0032259">
    <property type="term" value="P:methylation"/>
    <property type="evidence" value="ECO:0007669"/>
    <property type="project" value="UniProtKB-KW"/>
</dbReference>
<dbReference type="Proteomes" id="UP000419743">
    <property type="component" value="Unassembled WGS sequence"/>
</dbReference>
<dbReference type="EMBL" id="CACRYJ010000006">
    <property type="protein sequence ID" value="VZO35062.1"/>
    <property type="molecule type" value="Genomic_DNA"/>
</dbReference>
<accession>A0A7M4DDU8</accession>
<keyword evidence="1" id="KW-0808">Transferase</keyword>
<evidence type="ECO:0000313" key="1">
    <source>
        <dbReference type="EMBL" id="VZO35062.1"/>
    </source>
</evidence>
<keyword evidence="1" id="KW-0489">Methyltransferase</keyword>
<evidence type="ECO:0000313" key="2">
    <source>
        <dbReference type="Proteomes" id="UP000419743"/>
    </source>
</evidence>
<dbReference type="CDD" id="cd02440">
    <property type="entry name" value="AdoMet_MTases"/>
    <property type="match status" value="1"/>
</dbReference>
<dbReference type="AlphaFoldDB" id="A0A7M4DDU8"/>
<dbReference type="InterPro" id="IPR029063">
    <property type="entry name" value="SAM-dependent_MTases_sf"/>
</dbReference>
<organism evidence="1 2">
    <name type="scientific">Occultella aeris</name>
    <dbReference type="NCBI Taxonomy" id="2761496"/>
    <lineage>
        <taxon>Bacteria</taxon>
        <taxon>Bacillati</taxon>
        <taxon>Actinomycetota</taxon>
        <taxon>Actinomycetes</taxon>
        <taxon>Micrococcales</taxon>
        <taxon>Ruaniaceae</taxon>
        <taxon>Occultella</taxon>
    </lineage>
</organism>
<keyword evidence="1" id="KW-0830">Ubiquinone</keyword>
<name>A0A7M4DDU8_9MICO</name>
<reference evidence="1 2" key="1">
    <citation type="submission" date="2019-11" db="EMBL/GenBank/DDBJ databases">
        <authorList>
            <person name="Criscuolo A."/>
        </authorList>
    </citation>
    <scope>NUCLEOTIDE SEQUENCE [LARGE SCALE GENOMIC DNA]</scope>
    <source>
        <strain evidence="1">CIP111667</strain>
    </source>
</reference>
<dbReference type="Pfam" id="PF13489">
    <property type="entry name" value="Methyltransf_23"/>
    <property type="match status" value="1"/>
</dbReference>
<dbReference type="GO" id="GO:0008168">
    <property type="term" value="F:methyltransferase activity"/>
    <property type="evidence" value="ECO:0007669"/>
    <property type="project" value="UniProtKB-KW"/>
</dbReference>
<gene>
    <name evidence="1" type="ORF">HALOF300_00287</name>
</gene>
<dbReference type="Gene3D" id="3.40.50.150">
    <property type="entry name" value="Vaccinia Virus protein VP39"/>
    <property type="match status" value="1"/>
</dbReference>
<dbReference type="SUPFAM" id="SSF53335">
    <property type="entry name" value="S-adenosyl-L-methionine-dependent methyltransferases"/>
    <property type="match status" value="1"/>
</dbReference>
<comment type="caution">
    <text evidence="1">The sequence shown here is derived from an EMBL/GenBank/DDBJ whole genome shotgun (WGS) entry which is preliminary data.</text>
</comment>
<keyword evidence="2" id="KW-1185">Reference proteome</keyword>